<keyword evidence="2" id="KW-1185">Reference proteome</keyword>
<name>A0A1Y1S132_9SPIO</name>
<dbReference type="OrthoDB" id="9808443at2"/>
<comment type="caution">
    <text evidence="1">The sequence shown here is derived from an EMBL/GenBank/DDBJ whole genome shotgun (WGS) entry which is preliminary data.</text>
</comment>
<proteinExistence type="predicted"/>
<evidence type="ECO:0000313" key="2">
    <source>
        <dbReference type="Proteomes" id="UP000192343"/>
    </source>
</evidence>
<dbReference type="InterPro" id="IPR014942">
    <property type="entry name" value="AbiEii"/>
</dbReference>
<evidence type="ECO:0000313" key="1">
    <source>
        <dbReference type="EMBL" id="ORC36479.1"/>
    </source>
</evidence>
<dbReference type="Pfam" id="PF08843">
    <property type="entry name" value="AbiEii"/>
    <property type="match status" value="1"/>
</dbReference>
<evidence type="ECO:0008006" key="3">
    <source>
        <dbReference type="Google" id="ProtNLM"/>
    </source>
</evidence>
<accession>A0A1Y1S132</accession>
<dbReference type="EMBL" id="MWQY01000005">
    <property type="protein sequence ID" value="ORC36479.1"/>
    <property type="molecule type" value="Genomic_DNA"/>
</dbReference>
<reference evidence="1 2" key="1">
    <citation type="submission" date="2017-03" db="EMBL/GenBank/DDBJ databases">
        <title>Draft Genome sequence of Marispirochaeta sp. strain JC444.</title>
        <authorList>
            <person name="Shivani Y."/>
            <person name="Subhash Y."/>
            <person name="Sasikala C."/>
            <person name="Ramana C."/>
        </authorList>
    </citation>
    <scope>NUCLEOTIDE SEQUENCE [LARGE SCALE GENOMIC DNA]</scope>
    <source>
        <strain evidence="1 2">JC444</strain>
    </source>
</reference>
<protein>
    <recommendedName>
        <fullName evidence="3">Nucleotidyl transferase AbiEii/AbiGii toxin family protein</fullName>
    </recommendedName>
</protein>
<dbReference type="STRING" id="1963862.B4O97_05220"/>
<dbReference type="AlphaFoldDB" id="A0A1Y1S132"/>
<organism evidence="1 2">
    <name type="scientific">Marispirochaeta aestuarii</name>
    <dbReference type="NCBI Taxonomy" id="1963862"/>
    <lineage>
        <taxon>Bacteria</taxon>
        <taxon>Pseudomonadati</taxon>
        <taxon>Spirochaetota</taxon>
        <taxon>Spirochaetia</taxon>
        <taxon>Spirochaetales</taxon>
        <taxon>Spirochaetaceae</taxon>
        <taxon>Marispirochaeta</taxon>
    </lineage>
</organism>
<sequence>MPGRSWYTAISGGSPVKEAKNVAASVRQRLLNLSKAENRPFTEVLQYYGMERFLYRLSQSRYADRFILKGALMLRVWQSPQHRPTMDIDLLGHAENSPEKIEAQVREILAVEVDSDGVLFYPETISSEEITQEAEYSGVRVFFRGTLDTARINFQLDIGFGDSVYPAPRKSSFPTLLEHPAPSMFCYSRESAIAEKLEAMVKHGYLNSRMKDFFDIWLLSRQFSFEGPVLAEALSRTFKQRGTTVSADLPVTEDRFITEKQIQWSAFRRRMKLEYIPASFEQIAQVVLDFLIPVVTALSHESLFSMQWTPAHGWQ</sequence>
<gene>
    <name evidence="1" type="ORF">B4O97_05220</name>
</gene>
<dbReference type="Proteomes" id="UP000192343">
    <property type="component" value="Unassembled WGS sequence"/>
</dbReference>